<gene>
    <name evidence="1" type="ORF">FISHEDRAFT_77685</name>
</gene>
<protein>
    <submittedName>
        <fullName evidence="1">Uncharacterized protein</fullName>
    </submittedName>
</protein>
<reference evidence="1 2" key="1">
    <citation type="journal article" date="2015" name="Fungal Genet. Biol.">
        <title>Evolution of novel wood decay mechanisms in Agaricales revealed by the genome sequences of Fistulina hepatica and Cylindrobasidium torrendii.</title>
        <authorList>
            <person name="Floudas D."/>
            <person name="Held B.W."/>
            <person name="Riley R."/>
            <person name="Nagy L.G."/>
            <person name="Koehler G."/>
            <person name="Ransdell A.S."/>
            <person name="Younus H."/>
            <person name="Chow J."/>
            <person name="Chiniquy J."/>
            <person name="Lipzen A."/>
            <person name="Tritt A."/>
            <person name="Sun H."/>
            <person name="Haridas S."/>
            <person name="LaButti K."/>
            <person name="Ohm R.A."/>
            <person name="Kues U."/>
            <person name="Blanchette R.A."/>
            <person name="Grigoriev I.V."/>
            <person name="Minto R.E."/>
            <person name="Hibbett D.S."/>
        </authorList>
    </citation>
    <scope>NUCLEOTIDE SEQUENCE [LARGE SCALE GENOMIC DNA]</scope>
    <source>
        <strain evidence="1 2">ATCC 64428</strain>
    </source>
</reference>
<evidence type="ECO:0000313" key="1">
    <source>
        <dbReference type="EMBL" id="KIY44301.1"/>
    </source>
</evidence>
<dbReference type="EMBL" id="KN882093">
    <property type="protein sequence ID" value="KIY44301.1"/>
    <property type="molecule type" value="Genomic_DNA"/>
</dbReference>
<dbReference type="OrthoDB" id="2505969at2759"/>
<name>A0A0D7A337_9AGAR</name>
<proteinExistence type="predicted"/>
<dbReference type="AlphaFoldDB" id="A0A0D7A337"/>
<organism evidence="1 2">
    <name type="scientific">Fistulina hepatica ATCC 64428</name>
    <dbReference type="NCBI Taxonomy" id="1128425"/>
    <lineage>
        <taxon>Eukaryota</taxon>
        <taxon>Fungi</taxon>
        <taxon>Dikarya</taxon>
        <taxon>Basidiomycota</taxon>
        <taxon>Agaricomycotina</taxon>
        <taxon>Agaricomycetes</taxon>
        <taxon>Agaricomycetidae</taxon>
        <taxon>Agaricales</taxon>
        <taxon>Fistulinaceae</taxon>
        <taxon>Fistulina</taxon>
    </lineage>
</organism>
<sequence>MIYNNYQQALDIIVTDSAAVSKAAATLNVDPNNFELWEKEQAEYFALSGKEPEEIVLAISYVELLQDLRVIELSYTSASMHFMTIIPVNFARPSQHTNNTYAQELSRTHKAETARCIALERHEQILYKVIEMEVKMEINSAVIAMPSTIYSAWLSNASLSFNI</sequence>
<keyword evidence="2" id="KW-1185">Reference proteome</keyword>
<evidence type="ECO:0000313" key="2">
    <source>
        <dbReference type="Proteomes" id="UP000054144"/>
    </source>
</evidence>
<accession>A0A0D7A337</accession>
<dbReference type="Proteomes" id="UP000054144">
    <property type="component" value="Unassembled WGS sequence"/>
</dbReference>